<evidence type="ECO:0008006" key="3">
    <source>
        <dbReference type="Google" id="ProtNLM"/>
    </source>
</evidence>
<protein>
    <recommendedName>
        <fullName evidence="3">Lipoprotein</fullName>
    </recommendedName>
</protein>
<dbReference type="Proteomes" id="UP000838748">
    <property type="component" value="Unassembled WGS sequence"/>
</dbReference>
<evidence type="ECO:0000313" key="1">
    <source>
        <dbReference type="EMBL" id="CAH0537686.1"/>
    </source>
</evidence>
<gene>
    <name evidence="1" type="ORF">VMF7928_01238</name>
</gene>
<organism evidence="1 2">
    <name type="scientific">Vibrio marisflavi CECT 7928</name>
    <dbReference type="NCBI Taxonomy" id="634439"/>
    <lineage>
        <taxon>Bacteria</taxon>
        <taxon>Pseudomonadati</taxon>
        <taxon>Pseudomonadota</taxon>
        <taxon>Gammaproteobacteria</taxon>
        <taxon>Vibrionales</taxon>
        <taxon>Vibrionaceae</taxon>
        <taxon>Vibrio</taxon>
    </lineage>
</organism>
<proteinExistence type="predicted"/>
<evidence type="ECO:0000313" key="2">
    <source>
        <dbReference type="Proteomes" id="UP000838748"/>
    </source>
</evidence>
<accession>A0ABN8E0C1</accession>
<keyword evidence="2" id="KW-1185">Reference proteome</keyword>
<reference evidence="1" key="1">
    <citation type="submission" date="2021-11" db="EMBL/GenBank/DDBJ databases">
        <authorList>
            <person name="Rodrigo-Torres L."/>
            <person name="Arahal R. D."/>
            <person name="Lucena T."/>
        </authorList>
    </citation>
    <scope>NUCLEOTIDE SEQUENCE</scope>
    <source>
        <strain evidence="1">CECT 7928</strain>
    </source>
</reference>
<dbReference type="RefSeq" id="WP_237360585.1">
    <property type="nucleotide sequence ID" value="NZ_CAKLDM010000001.1"/>
</dbReference>
<dbReference type="EMBL" id="CAKLDM010000001">
    <property type="protein sequence ID" value="CAH0537686.1"/>
    <property type="molecule type" value="Genomic_DNA"/>
</dbReference>
<sequence>MCNVSQHHHSLARFAFLSFFIAMVIGCSESNRVTSNVVWSELQRNSFDTIDFASLGGGQWTRICFLGPYNTDSEKTLGFDWQVSDYTSALNSDTHNVIVFSTNTQVIHYLAYERNRGDFSSMSGDCFERDDALFARSPENEDWMSYIPTEKRTLATK</sequence>
<comment type="caution">
    <text evidence="1">The sequence shown here is derived from an EMBL/GenBank/DDBJ whole genome shotgun (WGS) entry which is preliminary data.</text>
</comment>
<name>A0ABN8E0C1_9VIBR</name>